<evidence type="ECO:0000256" key="2">
    <source>
        <dbReference type="SAM" id="SignalP"/>
    </source>
</evidence>
<dbReference type="Proteomes" id="UP000252187">
    <property type="component" value="Unassembled WGS sequence"/>
</dbReference>
<protein>
    <submittedName>
        <fullName evidence="4">CAP domain-containing protein</fullName>
    </submittedName>
</protein>
<evidence type="ECO:0000259" key="3">
    <source>
        <dbReference type="Pfam" id="PF00188"/>
    </source>
</evidence>
<dbReference type="Pfam" id="PF00188">
    <property type="entry name" value="CAP"/>
    <property type="match status" value="1"/>
</dbReference>
<organism evidence="4 5">
    <name type="scientific">Dietzia maris</name>
    <dbReference type="NCBI Taxonomy" id="37915"/>
    <lineage>
        <taxon>Bacteria</taxon>
        <taxon>Bacillati</taxon>
        <taxon>Actinomycetota</taxon>
        <taxon>Actinomycetes</taxon>
        <taxon>Mycobacteriales</taxon>
        <taxon>Dietziaceae</taxon>
        <taxon>Dietzia</taxon>
    </lineage>
</organism>
<dbReference type="EMBL" id="QNTT01000042">
    <property type="protein sequence ID" value="RBA33212.1"/>
    <property type="molecule type" value="Genomic_DNA"/>
</dbReference>
<keyword evidence="2" id="KW-0732">Signal</keyword>
<feature type="signal peptide" evidence="2">
    <location>
        <begin position="1"/>
        <end position="25"/>
    </location>
</feature>
<dbReference type="InterPro" id="IPR035940">
    <property type="entry name" value="CAP_sf"/>
</dbReference>
<dbReference type="AlphaFoldDB" id="A0A365P834"/>
<evidence type="ECO:0000313" key="5">
    <source>
        <dbReference type="Proteomes" id="UP000252187"/>
    </source>
</evidence>
<dbReference type="RefSeq" id="WP_119193063.1">
    <property type="nucleotide sequence ID" value="NZ_JAPWIO010000002.1"/>
</dbReference>
<feature type="domain" description="SCP" evidence="3">
    <location>
        <begin position="86"/>
        <end position="213"/>
    </location>
</feature>
<reference evidence="4 5" key="1">
    <citation type="submission" date="2018-06" db="EMBL/GenBank/DDBJ databases">
        <title>Whole genome sequencing of four bacterial strains from South Shetland trench revealing bio-synthetic gene clusters.</title>
        <authorList>
            <person name="Abdel-Mageed W.M."/>
            <person name="Lehri B."/>
            <person name="Jarmusch S.A."/>
            <person name="Miranda K."/>
            <person name="Goodfellow M."/>
            <person name="Jaspars M."/>
            <person name="Karlyshev A.V."/>
        </authorList>
    </citation>
    <scope>NUCLEOTIDE SEQUENCE [LARGE SCALE GENOMIC DNA]</scope>
    <source>
        <strain evidence="4 5">SST1</strain>
    </source>
</reference>
<dbReference type="CDD" id="cd05379">
    <property type="entry name" value="CAP_bacterial"/>
    <property type="match status" value="1"/>
</dbReference>
<evidence type="ECO:0000256" key="1">
    <source>
        <dbReference type="SAM" id="MobiDB-lite"/>
    </source>
</evidence>
<gene>
    <name evidence="4" type="ORF">DQ226_13500</name>
</gene>
<sequence>MRHPLRSAVATGAAALLLASGTGTAAAQGSLELALPFFATIPGLASLAPDAPGARTAPAADPAAAAADDLLPEEIRLMAFEGSVVAAVNEARLVVGADRLITDPRLEASARERAAQLAAGDPTTGEVTVPADARVDADTDTPDAAAPGADSDVDPAGDRTVLALPAGATPQKALSALLSDTGMRDRMLDGRFVRVGVGVATAEDGTVHVVQDFARD</sequence>
<accession>A0A365P834</accession>
<dbReference type="Gene3D" id="3.40.33.10">
    <property type="entry name" value="CAP"/>
    <property type="match status" value="1"/>
</dbReference>
<feature type="chain" id="PRO_5038752642" evidence="2">
    <location>
        <begin position="26"/>
        <end position="216"/>
    </location>
</feature>
<evidence type="ECO:0000313" key="4">
    <source>
        <dbReference type="EMBL" id="RBA33212.1"/>
    </source>
</evidence>
<name>A0A365P834_9ACTN</name>
<comment type="caution">
    <text evidence="4">The sequence shown here is derived from an EMBL/GenBank/DDBJ whole genome shotgun (WGS) entry which is preliminary data.</text>
</comment>
<feature type="region of interest" description="Disordered" evidence="1">
    <location>
        <begin position="132"/>
        <end position="155"/>
    </location>
</feature>
<dbReference type="InterPro" id="IPR014044">
    <property type="entry name" value="CAP_dom"/>
</dbReference>
<dbReference type="SUPFAM" id="SSF55797">
    <property type="entry name" value="PR-1-like"/>
    <property type="match status" value="1"/>
</dbReference>
<proteinExistence type="predicted"/>